<dbReference type="Pfam" id="PF00005">
    <property type="entry name" value="ABC_tran"/>
    <property type="match status" value="1"/>
</dbReference>
<gene>
    <name evidence="9" type="ORF">XJ44_00190</name>
</gene>
<name>A0ABX3INL4_9BACT</name>
<evidence type="ECO:0000256" key="5">
    <source>
        <dbReference type="ARBA" id="ARBA00022840"/>
    </source>
</evidence>
<evidence type="ECO:0000259" key="8">
    <source>
        <dbReference type="PROSITE" id="PS50893"/>
    </source>
</evidence>
<dbReference type="InterPro" id="IPR003439">
    <property type="entry name" value="ABC_transporter-like_ATP-bd"/>
</dbReference>
<accession>A0ABX3INL4</accession>
<evidence type="ECO:0000313" key="9">
    <source>
        <dbReference type="EMBL" id="ONN28122.1"/>
    </source>
</evidence>
<proteinExistence type="predicted"/>
<dbReference type="SMART" id="SM00382">
    <property type="entry name" value="AAA"/>
    <property type="match status" value="1"/>
</dbReference>
<keyword evidence="10" id="KW-1185">Reference proteome</keyword>
<feature type="domain" description="ABC transporter" evidence="8">
    <location>
        <begin position="6"/>
        <end position="224"/>
    </location>
</feature>
<dbReference type="PROSITE" id="PS00211">
    <property type="entry name" value="ABC_TRANSPORTER_1"/>
    <property type="match status" value="1"/>
</dbReference>
<dbReference type="InterPro" id="IPR017871">
    <property type="entry name" value="ABC_transporter-like_CS"/>
</dbReference>
<keyword evidence="3" id="KW-1003">Cell membrane</keyword>
<evidence type="ECO:0000313" key="10">
    <source>
        <dbReference type="Proteomes" id="UP000242616"/>
    </source>
</evidence>
<evidence type="ECO:0000256" key="6">
    <source>
        <dbReference type="ARBA" id="ARBA00022967"/>
    </source>
</evidence>
<keyword evidence="7" id="KW-0472">Membrane</keyword>
<dbReference type="CDD" id="cd03225">
    <property type="entry name" value="ABC_cobalt_CbiO_domain1"/>
    <property type="match status" value="1"/>
</dbReference>
<protein>
    <submittedName>
        <fullName evidence="9">ABC transporter</fullName>
    </submittedName>
</protein>
<keyword evidence="6" id="KW-1278">Translocase</keyword>
<sequence>MRMIFEKVEYIYNQNTPFEKHVLKDINFRINDGETVFILGNTGSGKTTLLYLLDFLIKPTSGKIWIDDFRDPYENPYEYRKKIGFSFQFPERQFFSEKVRDEIYFSIKNFEVENPKMRFKEVVNFFDLNEYLDRSPFQLSGGEQRRIAIASAVAHNPDILILDEPTVGLDRKNEKKIIQYLKKWNDDARKTLIIVTHDFEKFVDFKGIVYELNEGILRKRGVKH</sequence>
<dbReference type="PANTHER" id="PTHR43553">
    <property type="entry name" value="HEAVY METAL TRANSPORTER"/>
    <property type="match status" value="1"/>
</dbReference>
<dbReference type="InterPro" id="IPR015856">
    <property type="entry name" value="ABC_transpr_CbiO/EcfA_su"/>
</dbReference>
<dbReference type="PROSITE" id="PS50893">
    <property type="entry name" value="ABC_TRANSPORTER_2"/>
    <property type="match status" value="1"/>
</dbReference>
<reference evidence="9 10" key="1">
    <citation type="submission" date="2015-06" db="EMBL/GenBank/DDBJ databases">
        <title>Genome sequencing of Thermotogales isolates from hydrothermal vents.</title>
        <authorList>
            <person name="Haverkamp T.H."/>
            <person name="Kublanov I.V."/>
            <person name="Nesbo C.L."/>
        </authorList>
    </citation>
    <scope>NUCLEOTIDE SEQUENCE [LARGE SCALE GENOMIC DNA]</scope>
    <source>
        <strain evidence="10">ik275mar</strain>
    </source>
</reference>
<evidence type="ECO:0000256" key="7">
    <source>
        <dbReference type="ARBA" id="ARBA00023136"/>
    </source>
</evidence>
<keyword evidence="5" id="KW-0067">ATP-binding</keyword>
<evidence type="ECO:0000256" key="3">
    <source>
        <dbReference type="ARBA" id="ARBA00022475"/>
    </source>
</evidence>
<dbReference type="InterPro" id="IPR003593">
    <property type="entry name" value="AAA+_ATPase"/>
</dbReference>
<comment type="subcellular location">
    <subcellularLocation>
        <location evidence="1">Cell membrane</location>
        <topology evidence="1">Peripheral membrane protein</topology>
    </subcellularLocation>
</comment>
<dbReference type="Proteomes" id="UP000242616">
    <property type="component" value="Unassembled WGS sequence"/>
</dbReference>
<organism evidence="9 10">
    <name type="scientific">Thermosipho affectus</name>
    <dbReference type="NCBI Taxonomy" id="660294"/>
    <lineage>
        <taxon>Bacteria</taxon>
        <taxon>Thermotogati</taxon>
        <taxon>Thermotogota</taxon>
        <taxon>Thermotogae</taxon>
        <taxon>Thermotogales</taxon>
        <taxon>Fervidobacteriaceae</taxon>
        <taxon>Thermosipho</taxon>
    </lineage>
</organism>
<keyword evidence="2" id="KW-0813">Transport</keyword>
<evidence type="ECO:0000256" key="2">
    <source>
        <dbReference type="ARBA" id="ARBA00022448"/>
    </source>
</evidence>
<comment type="caution">
    <text evidence="9">The sequence shown here is derived from an EMBL/GenBank/DDBJ whole genome shotgun (WGS) entry which is preliminary data.</text>
</comment>
<dbReference type="InterPro" id="IPR050095">
    <property type="entry name" value="ECF_ABC_transporter_ATP-bd"/>
</dbReference>
<evidence type="ECO:0000256" key="1">
    <source>
        <dbReference type="ARBA" id="ARBA00004202"/>
    </source>
</evidence>
<dbReference type="SUPFAM" id="SSF52540">
    <property type="entry name" value="P-loop containing nucleoside triphosphate hydrolases"/>
    <property type="match status" value="1"/>
</dbReference>
<dbReference type="Gene3D" id="3.40.50.300">
    <property type="entry name" value="P-loop containing nucleotide triphosphate hydrolases"/>
    <property type="match status" value="1"/>
</dbReference>
<dbReference type="EMBL" id="LBFC01000001">
    <property type="protein sequence ID" value="ONN28122.1"/>
    <property type="molecule type" value="Genomic_DNA"/>
</dbReference>
<dbReference type="InterPro" id="IPR027417">
    <property type="entry name" value="P-loop_NTPase"/>
</dbReference>
<dbReference type="PANTHER" id="PTHR43553:SF27">
    <property type="entry name" value="ENERGY-COUPLING FACTOR TRANSPORTER ATP-BINDING PROTEIN ECFA2"/>
    <property type="match status" value="1"/>
</dbReference>
<keyword evidence="4" id="KW-0547">Nucleotide-binding</keyword>
<evidence type="ECO:0000256" key="4">
    <source>
        <dbReference type="ARBA" id="ARBA00022741"/>
    </source>
</evidence>